<keyword evidence="2" id="KW-1185">Reference proteome</keyword>
<accession>A0AAV5TS84</accession>
<name>A0AAV5TS84_9BILA</name>
<feature type="non-terminal residue" evidence="1">
    <location>
        <position position="126"/>
    </location>
</feature>
<proteinExistence type="predicted"/>
<comment type="caution">
    <text evidence="1">The sequence shown here is derived from an EMBL/GenBank/DDBJ whole genome shotgun (WGS) entry which is preliminary data.</text>
</comment>
<sequence>HLSLYSMSTTIHSTCILFRDTRQWIYRILSYPRHLLQFFLLHHLQLFVHLLSFLSIRRWPAPSLLQVLLDESADEDDFPSVNDDERIDAILAETRLLLEATYMLRAMQGTNATKKIFFHVTSAVLS</sequence>
<dbReference type="EMBL" id="BTSX01000004">
    <property type="protein sequence ID" value="GMS97037.1"/>
    <property type="molecule type" value="Genomic_DNA"/>
</dbReference>
<dbReference type="AlphaFoldDB" id="A0AAV5TS84"/>
<reference evidence="1" key="1">
    <citation type="submission" date="2023-10" db="EMBL/GenBank/DDBJ databases">
        <title>Genome assembly of Pristionchus species.</title>
        <authorList>
            <person name="Yoshida K."/>
            <person name="Sommer R.J."/>
        </authorList>
    </citation>
    <scope>NUCLEOTIDE SEQUENCE</scope>
    <source>
        <strain evidence="1">RS0144</strain>
    </source>
</reference>
<organism evidence="1 2">
    <name type="scientific">Pristionchus entomophagus</name>
    <dbReference type="NCBI Taxonomy" id="358040"/>
    <lineage>
        <taxon>Eukaryota</taxon>
        <taxon>Metazoa</taxon>
        <taxon>Ecdysozoa</taxon>
        <taxon>Nematoda</taxon>
        <taxon>Chromadorea</taxon>
        <taxon>Rhabditida</taxon>
        <taxon>Rhabditina</taxon>
        <taxon>Diplogasteromorpha</taxon>
        <taxon>Diplogasteroidea</taxon>
        <taxon>Neodiplogasteridae</taxon>
        <taxon>Pristionchus</taxon>
    </lineage>
</organism>
<dbReference type="Proteomes" id="UP001432027">
    <property type="component" value="Unassembled WGS sequence"/>
</dbReference>
<feature type="non-terminal residue" evidence="1">
    <location>
        <position position="1"/>
    </location>
</feature>
<gene>
    <name evidence="1" type="ORF">PENTCL1PPCAC_19212</name>
</gene>
<protein>
    <submittedName>
        <fullName evidence="1">Uncharacterized protein</fullName>
    </submittedName>
</protein>
<evidence type="ECO:0000313" key="1">
    <source>
        <dbReference type="EMBL" id="GMS97037.1"/>
    </source>
</evidence>
<evidence type="ECO:0000313" key="2">
    <source>
        <dbReference type="Proteomes" id="UP001432027"/>
    </source>
</evidence>